<dbReference type="AlphaFoldDB" id="A0AAD9IBR3"/>
<evidence type="ECO:0000313" key="4">
    <source>
        <dbReference type="Proteomes" id="UP001217918"/>
    </source>
</evidence>
<feature type="domain" description="N-acetyltransferase" evidence="2">
    <location>
        <begin position="72"/>
        <end position="226"/>
    </location>
</feature>
<evidence type="ECO:0000313" key="3">
    <source>
        <dbReference type="EMBL" id="KAK2074828.1"/>
    </source>
</evidence>
<dbReference type="GO" id="GO:0016747">
    <property type="term" value="F:acyltransferase activity, transferring groups other than amino-acyl groups"/>
    <property type="evidence" value="ECO:0007669"/>
    <property type="project" value="InterPro"/>
</dbReference>
<dbReference type="InterPro" id="IPR016181">
    <property type="entry name" value="Acyl_CoA_acyltransferase"/>
</dbReference>
<dbReference type="InterPro" id="IPR000182">
    <property type="entry name" value="GNAT_dom"/>
</dbReference>
<name>A0AAD9IBR3_9PEZI</name>
<dbReference type="PANTHER" id="PTHR43792:SF1">
    <property type="entry name" value="N-ACETYLTRANSFERASE DOMAIN-CONTAINING PROTEIN"/>
    <property type="match status" value="1"/>
</dbReference>
<reference evidence="3" key="1">
    <citation type="journal article" date="2023" name="Mol. Plant Microbe Interact.">
        <title>Elucidating the Obligate Nature and Biological Capacity of an Invasive Fungal Corn Pathogen.</title>
        <authorList>
            <person name="MacCready J.S."/>
            <person name="Roggenkamp E.M."/>
            <person name="Gdanetz K."/>
            <person name="Chilvers M.I."/>
        </authorList>
    </citation>
    <scope>NUCLEOTIDE SEQUENCE</scope>
    <source>
        <strain evidence="3">PM02</strain>
    </source>
</reference>
<evidence type="ECO:0000256" key="1">
    <source>
        <dbReference type="SAM" id="MobiDB-lite"/>
    </source>
</evidence>
<dbReference type="PANTHER" id="PTHR43792">
    <property type="entry name" value="GNAT FAMILY, PUTATIVE (AFU_ORTHOLOGUE AFUA_3G00765)-RELATED-RELATED"/>
    <property type="match status" value="1"/>
</dbReference>
<dbReference type="EMBL" id="JAQQPM010000008">
    <property type="protein sequence ID" value="KAK2074828.1"/>
    <property type="molecule type" value="Genomic_DNA"/>
</dbReference>
<dbReference type="Proteomes" id="UP001217918">
    <property type="component" value="Unassembled WGS sequence"/>
</dbReference>
<evidence type="ECO:0000259" key="2">
    <source>
        <dbReference type="Pfam" id="PF13302"/>
    </source>
</evidence>
<accession>A0AAD9IBR3</accession>
<proteinExistence type="predicted"/>
<dbReference type="InterPro" id="IPR051531">
    <property type="entry name" value="N-acetyltransferase"/>
</dbReference>
<gene>
    <name evidence="3" type="ORF">P8C59_009002</name>
</gene>
<dbReference type="SUPFAM" id="SSF55729">
    <property type="entry name" value="Acyl-CoA N-acyltransferases (Nat)"/>
    <property type="match status" value="1"/>
</dbReference>
<dbReference type="Gene3D" id="3.40.630.30">
    <property type="match status" value="1"/>
</dbReference>
<sequence length="289" mass="31871">MSSSTAPPGPGSSSSSSSSSSSAPAASKSVFRLNFDKEAWESATTMPWLYFRVLLPARPLPPAAARHYTTARLVVRPLRAATDLDAFAALRARPETQDPSPTRGRVDRDRAESAAFLDRLAADDEGHWYFGAFLRASGQLVGEGGIPNLVEMGRAGWPEAEFLLAREFWRQGLGSEFWEAVVGAWWELPRALQRHQLFPPIVPDKEPGDELEEIIGFMHESHNKAAEAFLAKMLRGSRLSQQAGSLVTFDMREGREGNIVNWAGRVSENLRQPRIVQEDEGESPTAEDP</sequence>
<feature type="region of interest" description="Disordered" evidence="1">
    <location>
        <begin position="90"/>
        <end position="109"/>
    </location>
</feature>
<dbReference type="Pfam" id="PF13302">
    <property type="entry name" value="Acetyltransf_3"/>
    <property type="match status" value="1"/>
</dbReference>
<organism evidence="3 4">
    <name type="scientific">Phyllachora maydis</name>
    <dbReference type="NCBI Taxonomy" id="1825666"/>
    <lineage>
        <taxon>Eukaryota</taxon>
        <taxon>Fungi</taxon>
        <taxon>Dikarya</taxon>
        <taxon>Ascomycota</taxon>
        <taxon>Pezizomycotina</taxon>
        <taxon>Sordariomycetes</taxon>
        <taxon>Sordariomycetidae</taxon>
        <taxon>Phyllachorales</taxon>
        <taxon>Phyllachoraceae</taxon>
        <taxon>Phyllachora</taxon>
    </lineage>
</organism>
<keyword evidence="4" id="KW-1185">Reference proteome</keyword>
<comment type="caution">
    <text evidence="3">The sequence shown here is derived from an EMBL/GenBank/DDBJ whole genome shotgun (WGS) entry which is preliminary data.</text>
</comment>
<feature type="region of interest" description="Disordered" evidence="1">
    <location>
        <begin position="1"/>
        <end position="25"/>
    </location>
</feature>
<protein>
    <recommendedName>
        <fullName evidence="2">N-acetyltransferase domain-containing protein</fullName>
    </recommendedName>
</protein>